<comment type="caution">
    <text evidence="2">The sequence shown here is derived from an EMBL/GenBank/DDBJ whole genome shotgun (WGS) entry which is preliminary data.</text>
</comment>
<dbReference type="RefSeq" id="WP_121456693.1">
    <property type="nucleotide sequence ID" value="NZ_RBXP01000002.1"/>
</dbReference>
<dbReference type="PROSITE" id="PS51833">
    <property type="entry name" value="HDOD"/>
    <property type="match status" value="1"/>
</dbReference>
<evidence type="ECO:0000313" key="2">
    <source>
        <dbReference type="EMBL" id="RKT62934.1"/>
    </source>
</evidence>
<dbReference type="InterPro" id="IPR013976">
    <property type="entry name" value="HDOD"/>
</dbReference>
<organism evidence="2 3">
    <name type="scientific">Azonexus fungiphilus</name>
    <dbReference type="NCBI Taxonomy" id="146940"/>
    <lineage>
        <taxon>Bacteria</taxon>
        <taxon>Pseudomonadati</taxon>
        <taxon>Pseudomonadota</taxon>
        <taxon>Betaproteobacteria</taxon>
        <taxon>Rhodocyclales</taxon>
        <taxon>Azonexaceae</taxon>
        <taxon>Azonexus</taxon>
    </lineage>
</organism>
<dbReference type="SUPFAM" id="SSF109604">
    <property type="entry name" value="HD-domain/PDEase-like"/>
    <property type="match status" value="1"/>
</dbReference>
<dbReference type="Proteomes" id="UP000270626">
    <property type="component" value="Unassembled WGS sequence"/>
</dbReference>
<name>A0A495WPI3_9RHOO</name>
<dbReference type="OrthoDB" id="9797768at2"/>
<dbReference type="AlphaFoldDB" id="A0A495WPI3"/>
<dbReference type="Gene3D" id="1.10.3210.10">
    <property type="entry name" value="Hypothetical protein af1432"/>
    <property type="match status" value="1"/>
</dbReference>
<gene>
    <name evidence="2" type="ORF">DFR40_0271</name>
</gene>
<dbReference type="PANTHER" id="PTHR33525:SF3">
    <property type="entry name" value="RIBONUCLEASE Y"/>
    <property type="match status" value="1"/>
</dbReference>
<dbReference type="InterPro" id="IPR052340">
    <property type="entry name" value="RNase_Y/CdgJ"/>
</dbReference>
<evidence type="ECO:0000313" key="3">
    <source>
        <dbReference type="Proteomes" id="UP000270626"/>
    </source>
</evidence>
<protein>
    <submittedName>
        <fullName evidence="2">HDOD domain-containing protein</fullName>
    </submittedName>
</protein>
<evidence type="ECO:0000259" key="1">
    <source>
        <dbReference type="PROSITE" id="PS51833"/>
    </source>
</evidence>
<feature type="domain" description="HDOD" evidence="1">
    <location>
        <begin position="21"/>
        <end position="208"/>
    </location>
</feature>
<keyword evidence="3" id="KW-1185">Reference proteome</keyword>
<dbReference type="PANTHER" id="PTHR33525">
    <property type="match status" value="1"/>
</dbReference>
<proteinExistence type="predicted"/>
<accession>A0A495WPI3</accession>
<reference evidence="2 3" key="1">
    <citation type="submission" date="2018-10" db="EMBL/GenBank/DDBJ databases">
        <title>Genomic Encyclopedia of Type Strains, Phase IV (KMG-IV): sequencing the most valuable type-strain genomes for metagenomic binning, comparative biology and taxonomic classification.</title>
        <authorList>
            <person name="Goeker M."/>
        </authorList>
    </citation>
    <scope>NUCLEOTIDE SEQUENCE [LARGE SCALE GENOMIC DNA]</scope>
    <source>
        <strain evidence="2 3">DSM 23841</strain>
    </source>
</reference>
<dbReference type="Pfam" id="PF08668">
    <property type="entry name" value="HDOD"/>
    <property type="match status" value="1"/>
</dbReference>
<dbReference type="EMBL" id="RBXP01000002">
    <property type="protein sequence ID" value="RKT62934.1"/>
    <property type="molecule type" value="Genomic_DNA"/>
</dbReference>
<sequence>MEKLPAFQSIAREIEAGRIEFSTDTRLALRLRDALAAPDCHVDLAARLVAAEPLLAARVVALANSLAYNPYGREVSDLHTAISRIGFASLRSLSMALVARQLASGELAPALRPLVDQLWRHTAHVAALARVLARRISAVDPEAALFAGLMHEVAGFFLIARSDRHPGLLEGDFDDWMISGEALLGRPLLLALGVPEGIRVAIEYQWEGYLGLPPVGLGDTLLLAEALSPVASPLRRSSLARPESARDGEIELLIGEALLSEILAESAGEVDSLCAALAF</sequence>